<name>A0AAD9WLF2_9ROSI</name>
<evidence type="ECO:0000256" key="1">
    <source>
        <dbReference type="SAM" id="Phobius"/>
    </source>
</evidence>
<comment type="caution">
    <text evidence="2">The sequence shown here is derived from an EMBL/GenBank/DDBJ whole genome shotgun (WGS) entry which is preliminary data.</text>
</comment>
<evidence type="ECO:0000313" key="3">
    <source>
        <dbReference type="Proteomes" id="UP001280121"/>
    </source>
</evidence>
<keyword evidence="1" id="KW-1133">Transmembrane helix</keyword>
<organism evidence="2 3">
    <name type="scientific">Dipteronia dyeriana</name>
    <dbReference type="NCBI Taxonomy" id="168575"/>
    <lineage>
        <taxon>Eukaryota</taxon>
        <taxon>Viridiplantae</taxon>
        <taxon>Streptophyta</taxon>
        <taxon>Embryophyta</taxon>
        <taxon>Tracheophyta</taxon>
        <taxon>Spermatophyta</taxon>
        <taxon>Magnoliopsida</taxon>
        <taxon>eudicotyledons</taxon>
        <taxon>Gunneridae</taxon>
        <taxon>Pentapetalae</taxon>
        <taxon>rosids</taxon>
        <taxon>malvids</taxon>
        <taxon>Sapindales</taxon>
        <taxon>Sapindaceae</taxon>
        <taxon>Hippocastanoideae</taxon>
        <taxon>Acereae</taxon>
        <taxon>Dipteronia</taxon>
    </lineage>
</organism>
<gene>
    <name evidence="2" type="ORF">Ddye_029384</name>
</gene>
<keyword evidence="1" id="KW-0472">Membrane</keyword>
<dbReference type="InterPro" id="IPR012337">
    <property type="entry name" value="RNaseH-like_sf"/>
</dbReference>
<dbReference type="AlphaFoldDB" id="A0AAD9WLF2"/>
<dbReference type="SUPFAM" id="SSF53098">
    <property type="entry name" value="Ribonuclease H-like"/>
    <property type="match status" value="1"/>
</dbReference>
<evidence type="ECO:0000313" key="2">
    <source>
        <dbReference type="EMBL" id="KAK2634592.1"/>
    </source>
</evidence>
<accession>A0AAD9WLF2</accession>
<sequence>MVHDLTFYVDGSAMGNTGLGGIGALAVSCVILMAKSSACSRLRQFLLSRNSVSVRFASRNFNSLADSLAKAGTVLMEERLE</sequence>
<reference evidence="2" key="1">
    <citation type="journal article" date="2023" name="Plant J.">
        <title>Genome sequences and population genomics provide insights into the demographic history, inbreeding, and mutation load of two 'living fossil' tree species of Dipteronia.</title>
        <authorList>
            <person name="Feng Y."/>
            <person name="Comes H.P."/>
            <person name="Chen J."/>
            <person name="Zhu S."/>
            <person name="Lu R."/>
            <person name="Zhang X."/>
            <person name="Li P."/>
            <person name="Qiu J."/>
            <person name="Olsen K.M."/>
            <person name="Qiu Y."/>
        </authorList>
    </citation>
    <scope>NUCLEOTIDE SEQUENCE</scope>
    <source>
        <strain evidence="2">KIB01</strain>
    </source>
</reference>
<keyword evidence="1" id="KW-0812">Transmembrane</keyword>
<proteinExistence type="predicted"/>
<feature type="transmembrane region" description="Helical" evidence="1">
    <location>
        <begin position="12"/>
        <end position="34"/>
    </location>
</feature>
<dbReference type="Proteomes" id="UP001280121">
    <property type="component" value="Unassembled WGS sequence"/>
</dbReference>
<dbReference type="EMBL" id="JANJYI010000009">
    <property type="protein sequence ID" value="KAK2634592.1"/>
    <property type="molecule type" value="Genomic_DNA"/>
</dbReference>
<keyword evidence="3" id="KW-1185">Reference proteome</keyword>
<protein>
    <submittedName>
        <fullName evidence="2">Uncharacterized protein</fullName>
    </submittedName>
</protein>